<dbReference type="AlphaFoldDB" id="A0AAD1ADI6"/>
<protein>
    <submittedName>
        <fullName evidence="1">Uncharacterized protein</fullName>
    </submittedName>
</protein>
<proteinExistence type="predicted"/>
<dbReference type="KEGG" id="ria:C7V51_03485"/>
<evidence type="ECO:0000313" key="1">
    <source>
        <dbReference type="EMBL" id="AZZ55055.1"/>
    </source>
</evidence>
<name>A0AAD1ADI6_9MICO</name>
<sequence>MRTVHGQKFVITFREAFFDAPHDLVASGAVRFGWLITCGANARVIVEQAFSGRLAGGYVRDPTEMRREGAAGGD</sequence>
<dbReference type="RefSeq" id="WP_104354243.1">
    <property type="nucleotide sequence ID" value="NZ_CP028130.1"/>
</dbReference>
<dbReference type="EMBL" id="CP028130">
    <property type="protein sequence ID" value="AZZ55055.1"/>
    <property type="molecule type" value="Genomic_DNA"/>
</dbReference>
<accession>A0AAD1ADI6</accession>
<reference evidence="1 2" key="1">
    <citation type="submission" date="2018-03" db="EMBL/GenBank/DDBJ databases">
        <title>Bacteriophage NCPPB3778 and a type I-E CRISPR drive the evolution of the US Biological Select Agent, Rathayibacter toxicus.</title>
        <authorList>
            <person name="Davis E.W.II."/>
            <person name="Tabima J.F."/>
            <person name="Weisberg A.J."/>
            <person name="Dantas Lopes L."/>
            <person name="Wiseman M.S."/>
            <person name="Wiseman M.S."/>
            <person name="Pupko T."/>
            <person name="Belcher M.S."/>
            <person name="Sechler A.J."/>
            <person name="Tancos M.A."/>
            <person name="Schroeder B.K."/>
            <person name="Murray T.D."/>
            <person name="Luster D.G."/>
            <person name="Schneider W.L."/>
            <person name="Rogers E."/>
            <person name="Andreote F.D."/>
            <person name="Grunwald N.J."/>
            <person name="Putnam M.L."/>
            <person name="Chang J.H."/>
        </authorList>
    </citation>
    <scope>NUCLEOTIDE SEQUENCE [LARGE SCALE GENOMIC DNA]</scope>
    <source>
        <strain evidence="1 2">NCCPB 2253</strain>
    </source>
</reference>
<dbReference type="Proteomes" id="UP000283946">
    <property type="component" value="Chromosome"/>
</dbReference>
<evidence type="ECO:0000313" key="2">
    <source>
        <dbReference type="Proteomes" id="UP000283946"/>
    </source>
</evidence>
<organism evidence="1 2">
    <name type="scientific">Rathayibacter iranicus</name>
    <dbReference type="NCBI Taxonomy" id="59737"/>
    <lineage>
        <taxon>Bacteria</taxon>
        <taxon>Bacillati</taxon>
        <taxon>Actinomycetota</taxon>
        <taxon>Actinomycetes</taxon>
        <taxon>Micrococcales</taxon>
        <taxon>Microbacteriaceae</taxon>
        <taxon>Rathayibacter</taxon>
    </lineage>
</organism>
<gene>
    <name evidence="1" type="ORF">C7V51_03485</name>
</gene>